<dbReference type="PANTHER" id="PTHR24321:SF8">
    <property type="entry name" value="ESTRADIOL 17-BETA-DEHYDROGENASE 8-RELATED"/>
    <property type="match status" value="1"/>
</dbReference>
<organism evidence="3 4">
    <name type="scientific">Solimonas terrae</name>
    <dbReference type="NCBI Taxonomy" id="1396819"/>
    <lineage>
        <taxon>Bacteria</taxon>
        <taxon>Pseudomonadati</taxon>
        <taxon>Pseudomonadota</taxon>
        <taxon>Gammaproteobacteria</taxon>
        <taxon>Nevskiales</taxon>
        <taxon>Nevskiaceae</taxon>
        <taxon>Solimonas</taxon>
    </lineage>
</organism>
<comment type="caution">
    <text evidence="3">The sequence shown here is derived from an EMBL/GenBank/DDBJ whole genome shotgun (WGS) entry which is preliminary data.</text>
</comment>
<proteinExistence type="inferred from homology"/>
<dbReference type="Pfam" id="PF13561">
    <property type="entry name" value="adh_short_C2"/>
    <property type="match status" value="1"/>
</dbReference>
<evidence type="ECO:0000256" key="2">
    <source>
        <dbReference type="ARBA" id="ARBA00023002"/>
    </source>
</evidence>
<dbReference type="InterPro" id="IPR002347">
    <property type="entry name" value="SDR_fam"/>
</dbReference>
<dbReference type="PRINTS" id="PR00080">
    <property type="entry name" value="SDRFAMILY"/>
</dbReference>
<dbReference type="Gene3D" id="3.40.50.720">
    <property type="entry name" value="NAD(P)-binding Rossmann-like Domain"/>
    <property type="match status" value="1"/>
</dbReference>
<evidence type="ECO:0000256" key="1">
    <source>
        <dbReference type="ARBA" id="ARBA00006484"/>
    </source>
</evidence>
<keyword evidence="2" id="KW-0560">Oxidoreductase</keyword>
<dbReference type="InterPro" id="IPR020904">
    <property type="entry name" value="Sc_DH/Rdtase_CS"/>
</dbReference>
<name>A0A6M2BZ02_9GAMM</name>
<dbReference type="AlphaFoldDB" id="A0A6M2BZ02"/>
<dbReference type="FunFam" id="3.40.50.720:FF:000084">
    <property type="entry name" value="Short-chain dehydrogenase reductase"/>
    <property type="match status" value="1"/>
</dbReference>
<dbReference type="PRINTS" id="PR00081">
    <property type="entry name" value="GDHRDH"/>
</dbReference>
<evidence type="ECO:0000313" key="4">
    <source>
        <dbReference type="Proteomes" id="UP000472676"/>
    </source>
</evidence>
<dbReference type="RefSeq" id="WP_166261582.1">
    <property type="nucleotide sequence ID" value="NZ_JAAMOW010000012.1"/>
</dbReference>
<keyword evidence="4" id="KW-1185">Reference proteome</keyword>
<dbReference type="GO" id="GO:0016491">
    <property type="term" value="F:oxidoreductase activity"/>
    <property type="evidence" value="ECO:0007669"/>
    <property type="project" value="UniProtKB-KW"/>
</dbReference>
<dbReference type="SUPFAM" id="SSF51735">
    <property type="entry name" value="NAD(P)-binding Rossmann-fold domains"/>
    <property type="match status" value="1"/>
</dbReference>
<gene>
    <name evidence="3" type="ORF">G7Y85_19610</name>
</gene>
<dbReference type="NCBIfam" id="NF005559">
    <property type="entry name" value="PRK07231.1"/>
    <property type="match status" value="1"/>
</dbReference>
<dbReference type="InterPro" id="IPR036291">
    <property type="entry name" value="NAD(P)-bd_dom_sf"/>
</dbReference>
<reference evidence="3 4" key="1">
    <citation type="journal article" date="2014" name="Int. J. Syst. Evol. Microbiol.">
        <title>Solimonas terrae sp. nov., isolated from soil.</title>
        <authorList>
            <person name="Kim S.J."/>
            <person name="Moon J.Y."/>
            <person name="Weon H.Y."/>
            <person name="Ahn J.H."/>
            <person name="Chen W.M."/>
            <person name="Kwon S.W."/>
        </authorList>
    </citation>
    <scope>NUCLEOTIDE SEQUENCE [LARGE SCALE GENOMIC DNA]</scope>
    <source>
        <strain evidence="3 4">KIS83-12</strain>
    </source>
</reference>
<sequence length="259" mass="26434">MSTSPYKALDLGGKVVVVTGGGSGIGESSARLLAARGAAVVVGDIDEAGGLRVVQAIGDEGGKAAFVHTDVSDEAQVRRMVEFAISEFDGLHGALNNAGMSSRGASLIDLAVEQWQTMIDVNLTSVFLCMKWQVRHMLAQGGGSIVNVSSGAGIVGFPNSIDYVASKHGVVGLTRAAAVDFSARGIRINAIVPGGIETPMLLGAMGNDPVVRGAVERGHPIGRLGQPIEIAEAAGWLLSDASTFVTGATVAVDGGYTCM</sequence>
<protein>
    <submittedName>
        <fullName evidence="3">SDR family oxidoreductase</fullName>
    </submittedName>
</protein>
<accession>A0A6M2BZ02</accession>
<dbReference type="EMBL" id="JAAMOW010000012">
    <property type="protein sequence ID" value="NGY06987.1"/>
    <property type="molecule type" value="Genomic_DNA"/>
</dbReference>
<dbReference type="PANTHER" id="PTHR24321">
    <property type="entry name" value="DEHYDROGENASES, SHORT CHAIN"/>
    <property type="match status" value="1"/>
</dbReference>
<dbReference type="PROSITE" id="PS00061">
    <property type="entry name" value="ADH_SHORT"/>
    <property type="match status" value="1"/>
</dbReference>
<dbReference type="CDD" id="cd05233">
    <property type="entry name" value="SDR_c"/>
    <property type="match status" value="1"/>
</dbReference>
<dbReference type="Proteomes" id="UP000472676">
    <property type="component" value="Unassembled WGS sequence"/>
</dbReference>
<evidence type="ECO:0000313" key="3">
    <source>
        <dbReference type="EMBL" id="NGY06987.1"/>
    </source>
</evidence>
<comment type="similarity">
    <text evidence="1">Belongs to the short-chain dehydrogenases/reductases (SDR) family.</text>
</comment>